<comment type="caution">
    <text evidence="1">The sequence shown here is derived from an EMBL/GenBank/DDBJ whole genome shotgun (WGS) entry which is preliminary data.</text>
</comment>
<dbReference type="Proteomes" id="UP001597280">
    <property type="component" value="Unassembled WGS sequence"/>
</dbReference>
<evidence type="ECO:0000313" key="1">
    <source>
        <dbReference type="EMBL" id="MFD1834097.1"/>
    </source>
</evidence>
<sequence>MATRLFVGIDLAADPRRTGLAALREEGDRVRIEDVRVGASDDDVLAAVVPAAKAGVDVPFGWPRQFVDLVGGHHSGQLAVPEDTGPEWRRDVLYRRTDLEVRRLVGKTPLSVAADKIAYPAIRWAAIAARLREQGIPTPLDGTGVTCEVYPGAALAAWGFGAVRYKKATGAQVRGELVEALGARWPWLDWAGHEGLCATTDDALDAVIAAVVAREVFHGRAVSPPVELTAAAADEGWIWLPTPT</sequence>
<evidence type="ECO:0000313" key="2">
    <source>
        <dbReference type="Proteomes" id="UP001597280"/>
    </source>
</evidence>
<accession>A0ABW4PVB3</accession>
<protein>
    <submittedName>
        <fullName evidence="1">DUF429 domain-containing protein</fullName>
    </submittedName>
</protein>
<gene>
    <name evidence="1" type="ORF">ACFSDA_03320</name>
</gene>
<reference evidence="2" key="1">
    <citation type="journal article" date="2019" name="Int. J. Syst. Evol. Microbiol.">
        <title>The Global Catalogue of Microorganisms (GCM) 10K type strain sequencing project: providing services to taxonomists for standard genome sequencing and annotation.</title>
        <authorList>
            <consortium name="The Broad Institute Genomics Platform"/>
            <consortium name="The Broad Institute Genome Sequencing Center for Infectious Disease"/>
            <person name="Wu L."/>
            <person name="Ma J."/>
        </authorList>
    </citation>
    <scope>NUCLEOTIDE SEQUENCE [LARGE SCALE GENOMIC DNA]</scope>
    <source>
        <strain evidence="2">JCM 11650</strain>
    </source>
</reference>
<organism evidence="1 2">
    <name type="scientific">Brachybacterium rhamnosum</name>
    <dbReference type="NCBI Taxonomy" id="173361"/>
    <lineage>
        <taxon>Bacteria</taxon>
        <taxon>Bacillati</taxon>
        <taxon>Actinomycetota</taxon>
        <taxon>Actinomycetes</taxon>
        <taxon>Micrococcales</taxon>
        <taxon>Dermabacteraceae</taxon>
        <taxon>Brachybacterium</taxon>
    </lineage>
</organism>
<proteinExistence type="predicted"/>
<keyword evidence="2" id="KW-1185">Reference proteome</keyword>
<dbReference type="RefSeq" id="WP_343903536.1">
    <property type="nucleotide sequence ID" value="NZ_BAAAIS010000002.1"/>
</dbReference>
<dbReference type="Pfam" id="PF04250">
    <property type="entry name" value="DUF429"/>
    <property type="match status" value="1"/>
</dbReference>
<dbReference type="InterPro" id="IPR007362">
    <property type="entry name" value="DUF429"/>
</dbReference>
<name>A0ABW4PVB3_9MICO</name>
<dbReference type="EMBL" id="JBHUFL010000002">
    <property type="protein sequence ID" value="MFD1834097.1"/>
    <property type="molecule type" value="Genomic_DNA"/>
</dbReference>